<feature type="region of interest" description="Disordered" evidence="1">
    <location>
        <begin position="370"/>
        <end position="393"/>
    </location>
</feature>
<dbReference type="EMBL" id="QCZG01000001">
    <property type="protein sequence ID" value="PWA13584.1"/>
    <property type="molecule type" value="Genomic_DNA"/>
</dbReference>
<gene>
    <name evidence="2" type="ORF">DCC39_00635</name>
</gene>
<evidence type="ECO:0000313" key="2">
    <source>
        <dbReference type="EMBL" id="PWA13584.1"/>
    </source>
</evidence>
<dbReference type="InterPro" id="IPR013493">
    <property type="entry name" value="CHP02677"/>
</dbReference>
<reference evidence="2 3" key="1">
    <citation type="submission" date="2018-04" db="EMBL/GenBank/DDBJ databases">
        <title>Camelliibacillus theae gen. nov., sp. nov., isolated from Pu'er tea.</title>
        <authorList>
            <person name="Niu L."/>
        </authorList>
    </citation>
    <scope>NUCLEOTIDE SEQUENCE [LARGE SCALE GENOMIC DNA]</scope>
    <source>
        <strain evidence="2 3">T8</strain>
    </source>
</reference>
<protein>
    <submittedName>
        <fullName evidence="2">TIGR02677 family protein</fullName>
    </submittedName>
</protein>
<evidence type="ECO:0000256" key="1">
    <source>
        <dbReference type="SAM" id="MobiDB-lite"/>
    </source>
</evidence>
<name>A0A2U1K8A3_9BACI</name>
<dbReference type="AlphaFoldDB" id="A0A2U1K8A3"/>
<dbReference type="NCBIfam" id="TIGR02677">
    <property type="entry name" value="TIGR02677 family protein"/>
    <property type="match status" value="1"/>
</dbReference>
<keyword evidence="3" id="KW-1185">Reference proteome</keyword>
<sequence length="521" mass="62146">MWIRPVPELKYLNAENVHRYRLLMRYFYQQYKKLRYWLSPEEVYQGVLDFGLIKDYTLEQCQQDLESLTEWQNLTNRHDGSKASTVEEYLRKKFRYLLTPYSIEIERMLENLESIQGYGGSLEASLFDQIVEWLKQINDMLDQDKDFEGALDLWKSLSGAFKQLHENASDYLASLQTGKAEELMMTESFLVFKDTLTHYLRNFIQGMQKSSYKIEGYLRKISLNEEQLLDKITAEQERLPNLEDDRTHEERHAQFEAEWQSFKRWFLGEGNELSDLYYLEQATKETISKIVRAVLRIQEKRRLGTSRKRELDYLGQWFFAIDELEEAKELAAYTFGLYKTRHFQGWDEPMNDSGHSSMWDESPMIRHLRSRSRKQIKRQQNEPVRQTKQKQNETREIYLQKQKEEVEIIEQLLEKEQFSVSDLKDVSRPLRNLLLYWIGRCSSHPSRNMDTPDGVRIELKMPDNEKRTKLTSNDGELELPDFAFKLMRIQASSDDINKNSHHLRRNYLDHANEQQAKISGM</sequence>
<dbReference type="OrthoDB" id="1639410at2"/>
<organism evidence="2 3">
    <name type="scientific">Pueribacillus theae</name>
    <dbReference type="NCBI Taxonomy" id="2171751"/>
    <lineage>
        <taxon>Bacteria</taxon>
        <taxon>Bacillati</taxon>
        <taxon>Bacillota</taxon>
        <taxon>Bacilli</taxon>
        <taxon>Bacillales</taxon>
        <taxon>Bacillaceae</taxon>
        <taxon>Pueribacillus</taxon>
    </lineage>
</organism>
<dbReference type="Proteomes" id="UP000245998">
    <property type="component" value="Unassembled WGS sequence"/>
</dbReference>
<evidence type="ECO:0000313" key="3">
    <source>
        <dbReference type="Proteomes" id="UP000245998"/>
    </source>
</evidence>
<accession>A0A2U1K8A3</accession>
<dbReference type="Pfam" id="PF09660">
    <property type="entry name" value="DUF2397"/>
    <property type="match status" value="1"/>
</dbReference>
<proteinExistence type="predicted"/>
<comment type="caution">
    <text evidence="2">The sequence shown here is derived from an EMBL/GenBank/DDBJ whole genome shotgun (WGS) entry which is preliminary data.</text>
</comment>